<comment type="caution">
    <text evidence="1">The sequence shown here is derived from an EMBL/GenBank/DDBJ whole genome shotgun (WGS) entry which is preliminary data.</text>
</comment>
<evidence type="ECO:0000313" key="2">
    <source>
        <dbReference type="Proteomes" id="UP000031036"/>
    </source>
</evidence>
<dbReference type="Proteomes" id="UP000031036">
    <property type="component" value="Unassembled WGS sequence"/>
</dbReference>
<accession>A0A0B2VUE3</accession>
<proteinExistence type="predicted"/>
<evidence type="ECO:0000313" key="1">
    <source>
        <dbReference type="EMBL" id="KHN85263.1"/>
    </source>
</evidence>
<organism evidence="1 2">
    <name type="scientific">Toxocara canis</name>
    <name type="common">Canine roundworm</name>
    <dbReference type="NCBI Taxonomy" id="6265"/>
    <lineage>
        <taxon>Eukaryota</taxon>
        <taxon>Metazoa</taxon>
        <taxon>Ecdysozoa</taxon>
        <taxon>Nematoda</taxon>
        <taxon>Chromadorea</taxon>
        <taxon>Rhabditida</taxon>
        <taxon>Spirurina</taxon>
        <taxon>Ascaridomorpha</taxon>
        <taxon>Ascaridoidea</taxon>
        <taxon>Toxocaridae</taxon>
        <taxon>Toxocara</taxon>
    </lineage>
</organism>
<dbReference type="EMBL" id="JPKZ01000843">
    <property type="protein sequence ID" value="KHN85263.1"/>
    <property type="molecule type" value="Genomic_DNA"/>
</dbReference>
<reference evidence="1 2" key="1">
    <citation type="submission" date="2014-11" db="EMBL/GenBank/DDBJ databases">
        <title>Genetic blueprint of the zoonotic pathogen Toxocara canis.</title>
        <authorList>
            <person name="Zhu X.-Q."/>
            <person name="Korhonen P.K."/>
            <person name="Cai H."/>
            <person name="Young N.D."/>
            <person name="Nejsum P."/>
            <person name="von Samson-Himmelstjerna G."/>
            <person name="Boag P.R."/>
            <person name="Tan P."/>
            <person name="Li Q."/>
            <person name="Min J."/>
            <person name="Yang Y."/>
            <person name="Wang X."/>
            <person name="Fang X."/>
            <person name="Hall R.S."/>
            <person name="Hofmann A."/>
            <person name="Sternberg P.W."/>
            <person name="Jex A.R."/>
            <person name="Gasser R.B."/>
        </authorList>
    </citation>
    <scope>NUCLEOTIDE SEQUENCE [LARGE SCALE GENOMIC DNA]</scope>
    <source>
        <strain evidence="1">PN_DK_2014</strain>
    </source>
</reference>
<gene>
    <name evidence="1" type="ORF">Tcan_04183</name>
</gene>
<sequence length="299" mass="32997">MLPPVCTFLTPAPPHVKASSIRYPLSIRDQHDSDIVWIYPCPSKLYPIHCPTSGKIVPIIEHMRQRLPSYPIEKASLQTICGSQPSTFPPSNSRYYSHGYVSSLSRCSSLQSGGYQIALEPRLPHDFQSNHAGNLFRRKYATRFPMQQHLEPNPASPYDLPSNVSAQSLETVGTVTQCLRQTDSVMPCTPSNGASTCCIQSCDVPYSQSITTSYRLMLPYPRYSGRSSCALHSAIQAATNSAASYVKFEGCPVYAHSVIPCACNQHDAELIQSSCLASCFDVFETESAIYSSEKSNEHK</sequence>
<keyword evidence="2" id="KW-1185">Reference proteome</keyword>
<dbReference type="AlphaFoldDB" id="A0A0B2VUE3"/>
<protein>
    <submittedName>
        <fullName evidence="1">Uncharacterized protein</fullName>
    </submittedName>
</protein>
<name>A0A0B2VUE3_TOXCA</name>